<organism evidence="3 4">
    <name type="scientific">Rhizoctonia solani AG-3 Rhs1AP</name>
    <dbReference type="NCBI Taxonomy" id="1086054"/>
    <lineage>
        <taxon>Eukaryota</taxon>
        <taxon>Fungi</taxon>
        <taxon>Dikarya</taxon>
        <taxon>Basidiomycota</taxon>
        <taxon>Agaricomycotina</taxon>
        <taxon>Agaricomycetes</taxon>
        <taxon>Cantharellales</taxon>
        <taxon>Ceratobasidiaceae</taxon>
        <taxon>Rhizoctonia</taxon>
    </lineage>
</organism>
<dbReference type="Pfam" id="PF20231">
    <property type="entry name" value="DUF6589"/>
    <property type="match status" value="1"/>
</dbReference>
<proteinExistence type="predicted"/>
<accession>X8J8V8</accession>
<dbReference type="AlphaFoldDB" id="X8J8V8"/>
<gene>
    <name evidence="3" type="ORF">RSOL_345330</name>
</gene>
<sequence length="665" mass="75329">MPNILDDILSSQPTVIEDEDEPEDELIGQEPEGDIPRSVRALQLLSDAGISFSDLLDDVFLGNKSLRNARPIINARREAFASGVLSRVVARVCRPPDMQIQGKAHQKAAEELKDWANTTTTDILRKELATHAKSTKVGDVEREVVNEESLKGLTFDAITDEVQANAPTLYSMLVNMCESTRQEKNTQKDSKFCVTLFVNALAFQLSHKNNQMQKLICIYLKAKGVPKSCFSFFQKAGLSLSYEWSRKALEHISAAAMDKAIAVFDSKPCISVYDNIRLAQAVKHERASHKTVTDNGTAMTIVPMRDSERATSLLRDPDAIDAHWNNITQRYRNGDINDHQLKAADLYDHPGFNQWGDRMASNVIQFLYEIPGLEKSLKRKHGLLQPLPPVHQLLPTKDIFHMLEPVPMEEQTYGGNYAITKELPRQMKVDTDEKLVLWARNRMGPWTGDSLTIQRLRHLQRMKADDSNRLERMQHIIPVFGWMHLDMNLCNAIFYHHFSESSNSGLARDAAALGRSGLTKPTKSRGPAYHTVDEFMQHTTTARMRGLWLWASGTNTMEQLIAWEKESSPSIIAEAAQKIWLERASNRATQQFKSDPQLCNSIAINRELLLRHEVRYSMRHGDVGRMEHTLPQLLYFFSGAGCANYAREIAEVLHWRKYEAPPGVA</sequence>
<feature type="region of interest" description="Disordered" evidence="1">
    <location>
        <begin position="1"/>
        <end position="33"/>
    </location>
</feature>
<evidence type="ECO:0000256" key="1">
    <source>
        <dbReference type="SAM" id="MobiDB-lite"/>
    </source>
</evidence>
<dbReference type="EMBL" id="JATN01000319">
    <property type="protein sequence ID" value="EUC60455.1"/>
    <property type="molecule type" value="Genomic_DNA"/>
</dbReference>
<evidence type="ECO:0000313" key="4">
    <source>
        <dbReference type="Proteomes" id="UP000030108"/>
    </source>
</evidence>
<evidence type="ECO:0000259" key="2">
    <source>
        <dbReference type="Pfam" id="PF20231"/>
    </source>
</evidence>
<feature type="compositionally biased region" description="Acidic residues" evidence="1">
    <location>
        <begin position="16"/>
        <end position="33"/>
    </location>
</feature>
<dbReference type="Proteomes" id="UP000030108">
    <property type="component" value="Unassembled WGS sequence"/>
</dbReference>
<protein>
    <recommendedName>
        <fullName evidence="2">DUF6589 domain-containing protein</fullName>
    </recommendedName>
</protein>
<evidence type="ECO:0000313" key="3">
    <source>
        <dbReference type="EMBL" id="EUC60455.1"/>
    </source>
</evidence>
<name>X8J8V8_9AGAM</name>
<reference evidence="4" key="1">
    <citation type="journal article" date="2014" name="Genome Announc.">
        <title>Draft genome sequence of the plant-pathogenic soil fungus Rhizoctonia solani anastomosis group 3 strain Rhs1AP.</title>
        <authorList>
            <person name="Cubeta M.A."/>
            <person name="Thomas E."/>
            <person name="Dean R.A."/>
            <person name="Jabaji S."/>
            <person name="Neate S.M."/>
            <person name="Tavantzis S."/>
            <person name="Toda T."/>
            <person name="Vilgalys R."/>
            <person name="Bharathan N."/>
            <person name="Fedorova-Abrams N."/>
            <person name="Pakala S.B."/>
            <person name="Pakala S.M."/>
            <person name="Zafar N."/>
            <person name="Joardar V."/>
            <person name="Losada L."/>
            <person name="Nierman W.C."/>
        </authorList>
    </citation>
    <scope>NUCLEOTIDE SEQUENCE [LARGE SCALE GENOMIC DNA]</scope>
    <source>
        <strain evidence="4">AG-3</strain>
    </source>
</reference>
<feature type="domain" description="DUF6589" evidence="2">
    <location>
        <begin position="347"/>
        <end position="664"/>
    </location>
</feature>
<dbReference type="InterPro" id="IPR046496">
    <property type="entry name" value="DUF6589"/>
</dbReference>
<dbReference type="OrthoDB" id="3251235at2759"/>
<comment type="caution">
    <text evidence="3">The sequence shown here is derived from an EMBL/GenBank/DDBJ whole genome shotgun (WGS) entry which is preliminary data.</text>
</comment>